<evidence type="ECO:0000313" key="3">
    <source>
        <dbReference type="Proteomes" id="UP000251311"/>
    </source>
</evidence>
<evidence type="ECO:0000256" key="1">
    <source>
        <dbReference type="SAM" id="Phobius"/>
    </source>
</evidence>
<dbReference type="Proteomes" id="UP000251311">
    <property type="component" value="Unassembled WGS sequence"/>
</dbReference>
<comment type="caution">
    <text evidence="2">The sequence shown here is derived from an EMBL/GenBank/DDBJ whole genome shotgun (WGS) entry which is preliminary data.</text>
</comment>
<keyword evidence="1" id="KW-0472">Membrane</keyword>
<gene>
    <name evidence="2" type="ORF">B0175_05230</name>
</gene>
<keyword evidence="1" id="KW-1133">Transmembrane helix</keyword>
<feature type="transmembrane region" description="Helical" evidence="1">
    <location>
        <begin position="12"/>
        <end position="30"/>
    </location>
</feature>
<evidence type="ECO:0000313" key="2">
    <source>
        <dbReference type="EMBL" id="PUE66770.1"/>
    </source>
</evidence>
<dbReference type="EMBL" id="MUXF01000008">
    <property type="protein sequence ID" value="PUE66770.1"/>
    <property type="molecule type" value="Genomic_DNA"/>
</dbReference>
<keyword evidence="1" id="KW-0812">Transmembrane</keyword>
<proteinExistence type="predicted"/>
<organism evidence="2 3">
    <name type="scientific">Arcobacter lacus</name>
    <dbReference type="NCBI Taxonomy" id="1912876"/>
    <lineage>
        <taxon>Bacteria</taxon>
        <taxon>Pseudomonadati</taxon>
        <taxon>Campylobacterota</taxon>
        <taxon>Epsilonproteobacteria</taxon>
        <taxon>Campylobacterales</taxon>
        <taxon>Arcobacteraceae</taxon>
        <taxon>Arcobacter</taxon>
    </lineage>
</organism>
<feature type="transmembrane region" description="Helical" evidence="1">
    <location>
        <begin position="50"/>
        <end position="67"/>
    </location>
</feature>
<name>A0ABX5JHA2_9BACT</name>
<sequence>MKNLFNKLNVFNVGAVFSFFIWVFILLNAPSKNIINLNEAFSYLVWQESVHLYLTLTIIFCGFAILYKKRQ</sequence>
<dbReference type="RefSeq" id="WP_108527602.1">
    <property type="nucleotide sequence ID" value="NZ_MUXF01000008.1"/>
</dbReference>
<accession>A0ABX5JHA2</accession>
<keyword evidence="3" id="KW-1185">Reference proteome</keyword>
<protein>
    <submittedName>
        <fullName evidence="2">Uncharacterized protein</fullName>
    </submittedName>
</protein>
<reference evidence="2 3" key="1">
    <citation type="submission" date="2017-02" db="EMBL/GenBank/DDBJ databases">
        <title>Arcobacter lacus sp. nov., a new species isolated from reclaimed water.</title>
        <authorList>
            <person name="Figueras M.J."/>
            <person name="Perez-Cataluna A."/>
            <person name="Salas-Masso N."/>
        </authorList>
    </citation>
    <scope>NUCLEOTIDE SEQUENCE [LARGE SCALE GENOMIC DNA]</scope>
    <source>
        <strain evidence="2 3">RW43-9</strain>
    </source>
</reference>